<dbReference type="PRINTS" id="PR00811">
    <property type="entry name" value="BCTERIALGSPD"/>
</dbReference>
<dbReference type="GO" id="GO:0015628">
    <property type="term" value="P:protein secretion by the type II secretion system"/>
    <property type="evidence" value="ECO:0007669"/>
    <property type="project" value="InterPro"/>
</dbReference>
<keyword evidence="9" id="KW-0998">Cell outer membrane</keyword>
<proteinExistence type="inferred from homology"/>
<dbReference type="OrthoDB" id="9775455at2"/>
<keyword evidence="6" id="KW-0732">Signal</keyword>
<evidence type="ECO:0000256" key="4">
    <source>
        <dbReference type="ARBA" id="ARBA00022452"/>
    </source>
</evidence>
<dbReference type="InterPro" id="IPR038591">
    <property type="entry name" value="NolW-like_sf"/>
</dbReference>
<dbReference type="EMBL" id="RCDA01000003">
    <property type="protein sequence ID" value="RLK48345.1"/>
    <property type="molecule type" value="Genomic_DNA"/>
</dbReference>
<keyword evidence="16" id="KW-1185">Reference proteome</keyword>
<dbReference type="Pfam" id="PF03958">
    <property type="entry name" value="Secretin_N"/>
    <property type="match status" value="3"/>
</dbReference>
<gene>
    <name evidence="15" type="ORF">DFR31_2224</name>
</gene>
<keyword evidence="8" id="KW-0472">Membrane</keyword>
<evidence type="ECO:0000256" key="9">
    <source>
        <dbReference type="ARBA" id="ARBA00023237"/>
    </source>
</evidence>
<evidence type="ECO:0000259" key="12">
    <source>
        <dbReference type="Pfam" id="PF00263"/>
    </source>
</evidence>
<evidence type="ECO:0000256" key="2">
    <source>
        <dbReference type="ARBA" id="ARBA00006980"/>
    </source>
</evidence>
<evidence type="ECO:0000259" key="13">
    <source>
        <dbReference type="Pfam" id="PF03958"/>
    </source>
</evidence>
<keyword evidence="4" id="KW-1134">Transmembrane beta strand</keyword>
<evidence type="ECO:0000256" key="5">
    <source>
        <dbReference type="ARBA" id="ARBA00022692"/>
    </source>
</evidence>
<dbReference type="InterPro" id="IPR005644">
    <property type="entry name" value="NolW-like"/>
</dbReference>
<feature type="domain" description="NolW-like" evidence="13">
    <location>
        <begin position="199"/>
        <end position="261"/>
    </location>
</feature>
<dbReference type="PANTHER" id="PTHR30332">
    <property type="entry name" value="PROBABLE GENERAL SECRETION PATHWAY PROTEIN D"/>
    <property type="match status" value="1"/>
</dbReference>
<dbReference type="Pfam" id="PF21305">
    <property type="entry name" value="type_II_gspD_N0"/>
    <property type="match status" value="1"/>
</dbReference>
<comment type="subcellular location">
    <subcellularLocation>
        <location evidence="1 10">Cell outer membrane</location>
    </subcellularLocation>
</comment>
<dbReference type="AlphaFoldDB" id="A0A498BY25"/>
<keyword evidence="5" id="KW-0812">Transmembrane</keyword>
<evidence type="ECO:0000256" key="3">
    <source>
        <dbReference type="ARBA" id="ARBA00022448"/>
    </source>
</evidence>
<evidence type="ECO:0000256" key="1">
    <source>
        <dbReference type="ARBA" id="ARBA00004442"/>
    </source>
</evidence>
<evidence type="ECO:0000313" key="16">
    <source>
        <dbReference type="Proteomes" id="UP000275461"/>
    </source>
</evidence>
<feature type="domain" description="NolW-like" evidence="13">
    <location>
        <begin position="269"/>
        <end position="342"/>
    </location>
</feature>
<feature type="domain" description="NolW-like" evidence="13">
    <location>
        <begin position="135"/>
        <end position="193"/>
    </location>
</feature>
<protein>
    <submittedName>
        <fullName evidence="15">Type II secretion system protein D (GspD)</fullName>
    </submittedName>
</protein>
<dbReference type="InterPro" id="IPR013356">
    <property type="entry name" value="T2SS_GspD"/>
</dbReference>
<dbReference type="GO" id="GO:0009279">
    <property type="term" value="C:cell outer membrane"/>
    <property type="evidence" value="ECO:0007669"/>
    <property type="project" value="UniProtKB-SubCell"/>
</dbReference>
<dbReference type="InterPro" id="IPR050810">
    <property type="entry name" value="Bact_Secretion_Sys_Channel"/>
</dbReference>
<dbReference type="InterPro" id="IPR001775">
    <property type="entry name" value="GspD/PilQ"/>
</dbReference>
<keyword evidence="7" id="KW-0653">Protein transport</keyword>
<evidence type="ECO:0000313" key="15">
    <source>
        <dbReference type="EMBL" id="RLK48345.1"/>
    </source>
</evidence>
<dbReference type="Gene3D" id="3.30.1370.120">
    <property type="match status" value="3"/>
</dbReference>
<dbReference type="PANTHER" id="PTHR30332:SF24">
    <property type="entry name" value="SECRETIN GSPD-RELATED"/>
    <property type="match status" value="1"/>
</dbReference>
<keyword evidence="3 10" id="KW-0813">Transport</keyword>
<feature type="region of interest" description="Disordered" evidence="11">
    <location>
        <begin position="637"/>
        <end position="672"/>
    </location>
</feature>
<evidence type="ECO:0000259" key="14">
    <source>
        <dbReference type="Pfam" id="PF21305"/>
    </source>
</evidence>
<dbReference type="Pfam" id="PF00263">
    <property type="entry name" value="Secretin"/>
    <property type="match status" value="1"/>
</dbReference>
<dbReference type="NCBIfam" id="TIGR02517">
    <property type="entry name" value="type_II_gspD"/>
    <property type="match status" value="1"/>
</dbReference>
<dbReference type="Proteomes" id="UP000275461">
    <property type="component" value="Unassembled WGS sequence"/>
</dbReference>
<sequence length="672" mass="72099">MRRLRWPTWGRQWPCVLLLGLVFGFGIQAHANEDEGITLNFQDADLKEVVALVSQETGVNFIVDPRVRGDLTIVSQTPVDSDGLYQVFLSALKIHGFATVPTPEGVRIIPHARARQDSVPSGDEATRGLGEQVVTRAIAVEHVQANEMVPVLRPLVPQDGHLAAYAGSNTLIVSDTAANVDRIEAIVDRVDRDTSGGFDVIHLEHASAGEVARMVQELEEEERAGRRLRVVPDERANAVMISGDEHRRLTARALISQLDSEMAGAGTAQVVYLRFASAEQLVPVLEGIGESLLDSGGGEEGAGQGLDIRAHESTNAIVMNGPTDVLRSLRSVVDQLDIRRAQVLVEAVIAEVSQDRIEELGVQWGVLSGDSGVGLVNFGGAASGGGGLLDAIRTGAAVDSGELGDINLGDGASIGAGDFSGSTKVGALIRALSGDSASNILSTPSLMTMDNEEAEIVVGQNVPFITGRAIEDSGQAFSSIQRQDVGVQLRIRPQINEGDTLKLDIEQEVSSIGGRVEDAADLITDMRSVRTSVMVENGQLVVLGGLIDDQLRTRTQSVPLLGNLPGLGRLFRYDRSESEKRNLMVFLRPVIIRNAEAQERATADPYNRMRAIQQRFRDDGVPLLPDELSPVLAESEQLMSLPPAYDDRPDSSSGTGPGRDTLQPPSRRGFLD</sequence>
<comment type="caution">
    <text evidence="15">The sequence shown here is derived from an EMBL/GenBank/DDBJ whole genome shotgun (WGS) entry which is preliminary data.</text>
</comment>
<dbReference type="InterPro" id="IPR049371">
    <property type="entry name" value="GspD-like_N0"/>
</dbReference>
<feature type="domain" description="Type II/III secretion system secretin-like" evidence="12">
    <location>
        <begin position="431"/>
        <end position="593"/>
    </location>
</feature>
<accession>A0A498BY25</accession>
<evidence type="ECO:0000256" key="6">
    <source>
        <dbReference type="ARBA" id="ARBA00022729"/>
    </source>
</evidence>
<organism evidence="15 16">
    <name type="scientific">Alkalispirillum mobile</name>
    <dbReference type="NCBI Taxonomy" id="85925"/>
    <lineage>
        <taxon>Bacteria</taxon>
        <taxon>Pseudomonadati</taxon>
        <taxon>Pseudomonadota</taxon>
        <taxon>Gammaproteobacteria</taxon>
        <taxon>Chromatiales</taxon>
        <taxon>Ectothiorhodospiraceae</taxon>
        <taxon>Alkalispirillum</taxon>
    </lineage>
</organism>
<reference evidence="15 16" key="1">
    <citation type="submission" date="2018-10" db="EMBL/GenBank/DDBJ databases">
        <title>Genomic Encyclopedia of Type Strains, Phase IV (KMG-IV): sequencing the most valuable type-strain genomes for metagenomic binning, comparative biology and taxonomic classification.</title>
        <authorList>
            <person name="Goeker M."/>
        </authorList>
    </citation>
    <scope>NUCLEOTIDE SEQUENCE [LARGE SCALE GENOMIC DNA]</scope>
    <source>
        <strain evidence="15 16">DSM 12769</strain>
    </source>
</reference>
<evidence type="ECO:0000256" key="11">
    <source>
        <dbReference type="SAM" id="MobiDB-lite"/>
    </source>
</evidence>
<evidence type="ECO:0000256" key="7">
    <source>
        <dbReference type="ARBA" id="ARBA00022927"/>
    </source>
</evidence>
<dbReference type="InterPro" id="IPR004846">
    <property type="entry name" value="T2SS/T3SS_dom"/>
</dbReference>
<comment type="similarity">
    <text evidence="2">Belongs to the bacterial secretin family. GSP D subfamily.</text>
</comment>
<dbReference type="GO" id="GO:0015627">
    <property type="term" value="C:type II protein secretion system complex"/>
    <property type="evidence" value="ECO:0007669"/>
    <property type="project" value="InterPro"/>
</dbReference>
<name>A0A498BY25_9GAMM</name>
<feature type="domain" description="GspD-like N0" evidence="14">
    <location>
        <begin position="39"/>
        <end position="106"/>
    </location>
</feature>
<evidence type="ECO:0000256" key="10">
    <source>
        <dbReference type="RuleBase" id="RU004004"/>
    </source>
</evidence>
<dbReference type="RefSeq" id="WP_121442740.1">
    <property type="nucleotide sequence ID" value="NZ_RCDA01000003.1"/>
</dbReference>
<evidence type="ECO:0000256" key="8">
    <source>
        <dbReference type="ARBA" id="ARBA00023136"/>
    </source>
</evidence>